<evidence type="ECO:0008006" key="12">
    <source>
        <dbReference type="Google" id="ProtNLM"/>
    </source>
</evidence>
<keyword evidence="2 5" id="KW-0238">DNA-binding</keyword>
<feature type="DNA-binding region" description="Homeobox; TALE-type" evidence="5">
    <location>
        <begin position="262"/>
        <end position="325"/>
    </location>
</feature>
<evidence type="ECO:0000256" key="2">
    <source>
        <dbReference type="ARBA" id="ARBA00023125"/>
    </source>
</evidence>
<dbReference type="InterPro" id="IPR009057">
    <property type="entry name" value="Homeodomain-like_sf"/>
</dbReference>
<reference evidence="10 11" key="1">
    <citation type="submission" date="2022-12" db="EMBL/GenBank/DDBJ databases">
        <title>Chromosome-scale assembly of the Ensete ventricosum genome.</title>
        <authorList>
            <person name="Dussert Y."/>
            <person name="Stocks J."/>
            <person name="Wendawek A."/>
            <person name="Woldeyes F."/>
            <person name="Nichols R.A."/>
            <person name="Borrell J.S."/>
        </authorList>
    </citation>
    <scope>NUCLEOTIDE SEQUENCE [LARGE SCALE GENOMIC DNA]</scope>
    <source>
        <strain evidence="11">cv. Maze</strain>
        <tissue evidence="10">Seeds</tissue>
    </source>
</reference>
<dbReference type="SMART" id="SM01256">
    <property type="entry name" value="KNOX2"/>
    <property type="match status" value="1"/>
</dbReference>
<keyword evidence="4 5" id="KW-0539">Nucleus</keyword>
<keyword evidence="3 5" id="KW-0371">Homeobox</keyword>
<protein>
    <recommendedName>
        <fullName evidence="12">Homeobox domain-containing protein</fullName>
    </recommendedName>
</protein>
<comment type="subcellular location">
    <subcellularLocation>
        <location evidence="1 5">Nucleus</location>
    </subcellularLocation>
</comment>
<evidence type="ECO:0000256" key="6">
    <source>
        <dbReference type="PROSITE-ProRule" id="PRU00559"/>
    </source>
</evidence>
<dbReference type="InterPro" id="IPR050224">
    <property type="entry name" value="TALE_homeobox"/>
</dbReference>
<feature type="domain" description="Homeobox" evidence="8">
    <location>
        <begin position="261"/>
        <end position="324"/>
    </location>
</feature>
<dbReference type="CDD" id="cd00086">
    <property type="entry name" value="homeodomain"/>
    <property type="match status" value="1"/>
</dbReference>
<dbReference type="SMART" id="SM01188">
    <property type="entry name" value="ELK"/>
    <property type="match status" value="1"/>
</dbReference>
<gene>
    <name evidence="10" type="ORF">OPV22_019065</name>
</gene>
<evidence type="ECO:0000256" key="4">
    <source>
        <dbReference type="ARBA" id="ARBA00023242"/>
    </source>
</evidence>
<proteinExistence type="inferred from homology"/>
<evidence type="ECO:0000256" key="3">
    <source>
        <dbReference type="ARBA" id="ARBA00023155"/>
    </source>
</evidence>
<dbReference type="InterPro" id="IPR005540">
    <property type="entry name" value="KNOX1"/>
</dbReference>
<dbReference type="AlphaFoldDB" id="A0AAV8PGV1"/>
<dbReference type="InterPro" id="IPR017970">
    <property type="entry name" value="Homeobox_CS"/>
</dbReference>
<name>A0AAV8PGV1_ENSVE</name>
<evidence type="ECO:0000259" key="9">
    <source>
        <dbReference type="PROSITE" id="PS51213"/>
    </source>
</evidence>
<dbReference type="Pfam" id="PF03789">
    <property type="entry name" value="ELK"/>
    <property type="match status" value="1"/>
</dbReference>
<dbReference type="PROSITE" id="PS00027">
    <property type="entry name" value="HOMEOBOX_1"/>
    <property type="match status" value="1"/>
</dbReference>
<dbReference type="InterPro" id="IPR008422">
    <property type="entry name" value="KN_HD"/>
</dbReference>
<dbReference type="InterPro" id="IPR005541">
    <property type="entry name" value="KNOX2"/>
</dbReference>
<dbReference type="Pfam" id="PF03790">
    <property type="entry name" value="KNOX1"/>
    <property type="match status" value="1"/>
</dbReference>
<evidence type="ECO:0000256" key="7">
    <source>
        <dbReference type="SAM" id="MobiDB-lite"/>
    </source>
</evidence>
<sequence length="326" mass="36023">MEEFSLVEVYQRAAAGLVRASSPSLAASATTTSKVLTAAVGAPPAFFHGKKAHCWVDPLAFVTTDHHPLHLEASSSSSSQDASRRRAAASSSDIDTIIKASIVSHPHYSSLLSAFVNCQKIGAPPAVADRLSATAGELEARQRAALGGSLPLTDPDLDRFMEAYCQVLVKYKEELTRPMEEAKEFLRRAESQLNSITDASLHLLSSDENSGGCSSAEDQEEGGGKTRGLPKIDQCGEEVELKNFLLKRYSGHMSSLRQELSRKKKKKGKLPREAIEKLLSWWELHYKWPYPTESEKRALAESTGLEQKQINNWFINQRKLLRIDSR</sequence>
<organism evidence="10 11">
    <name type="scientific">Ensete ventricosum</name>
    <name type="common">Abyssinian banana</name>
    <name type="synonym">Musa ensete</name>
    <dbReference type="NCBI Taxonomy" id="4639"/>
    <lineage>
        <taxon>Eukaryota</taxon>
        <taxon>Viridiplantae</taxon>
        <taxon>Streptophyta</taxon>
        <taxon>Embryophyta</taxon>
        <taxon>Tracheophyta</taxon>
        <taxon>Spermatophyta</taxon>
        <taxon>Magnoliopsida</taxon>
        <taxon>Liliopsida</taxon>
        <taxon>Zingiberales</taxon>
        <taxon>Musaceae</taxon>
        <taxon>Ensete</taxon>
    </lineage>
</organism>
<evidence type="ECO:0000256" key="5">
    <source>
        <dbReference type="PROSITE-ProRule" id="PRU00108"/>
    </source>
</evidence>
<dbReference type="Pfam" id="PF03791">
    <property type="entry name" value="KNOX2"/>
    <property type="match status" value="1"/>
</dbReference>
<dbReference type="Proteomes" id="UP001222027">
    <property type="component" value="Unassembled WGS sequence"/>
</dbReference>
<accession>A0AAV8PGV1</accession>
<dbReference type="EMBL" id="JAQQAF010000005">
    <property type="protein sequence ID" value="KAJ8486580.1"/>
    <property type="molecule type" value="Genomic_DNA"/>
</dbReference>
<feature type="domain" description="ELK" evidence="9">
    <location>
        <begin position="240"/>
        <end position="260"/>
    </location>
</feature>
<feature type="region of interest" description="Disordered" evidence="7">
    <location>
        <begin position="206"/>
        <end position="231"/>
    </location>
</feature>
<dbReference type="InterPro" id="IPR001356">
    <property type="entry name" value="HD"/>
</dbReference>
<evidence type="ECO:0000313" key="10">
    <source>
        <dbReference type="EMBL" id="KAJ8486580.1"/>
    </source>
</evidence>
<comment type="caution">
    <text evidence="10">The sequence shown here is derived from an EMBL/GenBank/DDBJ whole genome shotgun (WGS) entry which is preliminary data.</text>
</comment>
<evidence type="ECO:0000259" key="8">
    <source>
        <dbReference type="PROSITE" id="PS50071"/>
    </source>
</evidence>
<evidence type="ECO:0000313" key="11">
    <source>
        <dbReference type="Proteomes" id="UP001222027"/>
    </source>
</evidence>
<comment type="similarity">
    <text evidence="6">Belongs to the TALE/KNOX homeobox family.</text>
</comment>
<dbReference type="PROSITE" id="PS51213">
    <property type="entry name" value="ELK"/>
    <property type="match status" value="1"/>
</dbReference>
<dbReference type="PROSITE" id="PS50071">
    <property type="entry name" value="HOMEOBOX_2"/>
    <property type="match status" value="1"/>
</dbReference>
<dbReference type="GO" id="GO:0003677">
    <property type="term" value="F:DNA binding"/>
    <property type="evidence" value="ECO:0007669"/>
    <property type="project" value="UniProtKB-UniRule"/>
</dbReference>
<dbReference type="SMART" id="SM01255">
    <property type="entry name" value="KNOX1"/>
    <property type="match status" value="1"/>
</dbReference>
<keyword evidence="11" id="KW-1185">Reference proteome</keyword>
<dbReference type="Gene3D" id="1.10.10.60">
    <property type="entry name" value="Homeodomain-like"/>
    <property type="match status" value="1"/>
</dbReference>
<dbReference type="InterPro" id="IPR005539">
    <property type="entry name" value="ELK_dom"/>
</dbReference>
<evidence type="ECO:0000256" key="1">
    <source>
        <dbReference type="ARBA" id="ARBA00004123"/>
    </source>
</evidence>
<dbReference type="PANTHER" id="PTHR11850">
    <property type="entry name" value="HOMEOBOX PROTEIN TRANSCRIPTION FACTORS"/>
    <property type="match status" value="1"/>
</dbReference>
<dbReference type="GO" id="GO:0005634">
    <property type="term" value="C:nucleus"/>
    <property type="evidence" value="ECO:0007669"/>
    <property type="project" value="UniProtKB-SubCell"/>
</dbReference>
<dbReference type="SUPFAM" id="SSF46689">
    <property type="entry name" value="Homeodomain-like"/>
    <property type="match status" value="1"/>
</dbReference>
<dbReference type="Pfam" id="PF05920">
    <property type="entry name" value="Homeobox_KN"/>
    <property type="match status" value="1"/>
</dbReference>
<dbReference type="SMART" id="SM00389">
    <property type="entry name" value="HOX"/>
    <property type="match status" value="1"/>
</dbReference>
<dbReference type="GO" id="GO:0000981">
    <property type="term" value="F:DNA-binding transcription factor activity, RNA polymerase II-specific"/>
    <property type="evidence" value="ECO:0007669"/>
    <property type="project" value="InterPro"/>
</dbReference>